<keyword evidence="4" id="KW-0456">Lyase</keyword>
<protein>
    <recommendedName>
        <fullName evidence="6">Prephenate dehydratase domain-containing protein</fullName>
    </recommendedName>
</protein>
<dbReference type="STRING" id="765257.A0A0D0A1Y1"/>
<sequence length="302" mass="33410">MCVPDPIRPTLAFLGPAGTFSHQAAFDCFGASVEYVPKQTIEAVFQSLSPDVPFGIVPQENSTYGSVIETYNLLRDPTIGQNNFIRGYTVLAIRHCLVVRQGVKLENIDHVLSHEQALGQCRSFLARLLPGATLVPTDSTASAAEDISNGKTAFDPYRCAAICSSIVTTVFEGLEVLQQNIQDGEANSTRFFMVSHGSDTTIPTSQIFPVRREALLRISTFPESHGTSESERPNFAKFIRALDLDILRIDRRPALHALTFWDVYFIEVGDIKDGNTPWSDKLSQALRRATYPSIEVTLLGKW</sequence>
<dbReference type="Gene3D" id="3.40.190.10">
    <property type="entry name" value="Periplasmic binding protein-like II"/>
    <property type="match status" value="2"/>
</dbReference>
<dbReference type="Pfam" id="PF00800">
    <property type="entry name" value="PDT"/>
    <property type="match status" value="1"/>
</dbReference>
<dbReference type="GO" id="GO:0009094">
    <property type="term" value="P:L-phenylalanine biosynthetic process"/>
    <property type="evidence" value="ECO:0007669"/>
    <property type="project" value="UniProtKB-KW"/>
</dbReference>
<dbReference type="HOGENOM" id="CLU_035008_5_0_1"/>
<evidence type="ECO:0000256" key="5">
    <source>
        <dbReference type="ARBA" id="ARBA00029440"/>
    </source>
</evidence>
<organism evidence="7 8">
    <name type="scientific">Pisolithus microcarpus 441</name>
    <dbReference type="NCBI Taxonomy" id="765257"/>
    <lineage>
        <taxon>Eukaryota</taxon>
        <taxon>Fungi</taxon>
        <taxon>Dikarya</taxon>
        <taxon>Basidiomycota</taxon>
        <taxon>Agaricomycotina</taxon>
        <taxon>Agaricomycetes</taxon>
        <taxon>Agaricomycetidae</taxon>
        <taxon>Boletales</taxon>
        <taxon>Sclerodermatineae</taxon>
        <taxon>Pisolithaceae</taxon>
        <taxon>Pisolithus</taxon>
    </lineage>
</organism>
<evidence type="ECO:0000256" key="3">
    <source>
        <dbReference type="ARBA" id="ARBA00023222"/>
    </source>
</evidence>
<dbReference type="PANTHER" id="PTHR21022">
    <property type="entry name" value="PREPHENATE DEHYDRATASE P PROTEIN"/>
    <property type="match status" value="1"/>
</dbReference>
<dbReference type="PANTHER" id="PTHR21022:SF19">
    <property type="entry name" value="PREPHENATE DEHYDRATASE-RELATED"/>
    <property type="match status" value="1"/>
</dbReference>
<dbReference type="PROSITE" id="PS51171">
    <property type="entry name" value="PREPHENATE_DEHYDR_3"/>
    <property type="match status" value="1"/>
</dbReference>
<dbReference type="GO" id="GO:0004664">
    <property type="term" value="F:prephenate dehydratase activity"/>
    <property type="evidence" value="ECO:0007669"/>
    <property type="project" value="InterPro"/>
</dbReference>
<dbReference type="Proteomes" id="UP000054018">
    <property type="component" value="Unassembled WGS sequence"/>
</dbReference>
<dbReference type="InterPro" id="IPR001086">
    <property type="entry name" value="Preph_deHydtase"/>
</dbReference>
<accession>A0A0D0A1Y1</accession>
<evidence type="ECO:0000259" key="6">
    <source>
        <dbReference type="PROSITE" id="PS51171"/>
    </source>
</evidence>
<evidence type="ECO:0000256" key="2">
    <source>
        <dbReference type="ARBA" id="ARBA00023141"/>
    </source>
</evidence>
<dbReference type="EMBL" id="KN833692">
    <property type="protein sequence ID" value="KIK28457.1"/>
    <property type="molecule type" value="Genomic_DNA"/>
</dbReference>
<name>A0A0D0A1Y1_9AGAM</name>
<comment type="pathway">
    <text evidence="5">Amino-acid biosynthesis.</text>
</comment>
<feature type="domain" description="Prephenate dehydratase" evidence="6">
    <location>
        <begin position="10"/>
        <end position="196"/>
    </location>
</feature>
<dbReference type="AlphaFoldDB" id="A0A0D0A1Y1"/>
<reference evidence="7 8" key="1">
    <citation type="submission" date="2014-04" db="EMBL/GenBank/DDBJ databases">
        <authorList>
            <consortium name="DOE Joint Genome Institute"/>
            <person name="Kuo A."/>
            <person name="Kohler A."/>
            <person name="Costa M.D."/>
            <person name="Nagy L.G."/>
            <person name="Floudas D."/>
            <person name="Copeland A."/>
            <person name="Barry K.W."/>
            <person name="Cichocki N."/>
            <person name="Veneault-Fourrey C."/>
            <person name="LaButti K."/>
            <person name="Lindquist E.A."/>
            <person name="Lipzen A."/>
            <person name="Lundell T."/>
            <person name="Morin E."/>
            <person name="Murat C."/>
            <person name="Sun H."/>
            <person name="Tunlid A."/>
            <person name="Henrissat B."/>
            <person name="Grigoriev I.V."/>
            <person name="Hibbett D.S."/>
            <person name="Martin F."/>
            <person name="Nordberg H.P."/>
            <person name="Cantor M.N."/>
            <person name="Hua S.X."/>
        </authorList>
    </citation>
    <scope>NUCLEOTIDE SEQUENCE [LARGE SCALE GENOMIC DNA]</scope>
    <source>
        <strain evidence="7 8">441</strain>
    </source>
</reference>
<keyword evidence="2" id="KW-0057">Aromatic amino acid biosynthesis</keyword>
<keyword evidence="3" id="KW-0584">Phenylalanine biosynthesis</keyword>
<dbReference type="SUPFAM" id="SSF53850">
    <property type="entry name" value="Periplasmic binding protein-like II"/>
    <property type="match status" value="1"/>
</dbReference>
<gene>
    <name evidence="7" type="ORF">PISMIDRAFT_582986</name>
</gene>
<evidence type="ECO:0000256" key="4">
    <source>
        <dbReference type="ARBA" id="ARBA00023239"/>
    </source>
</evidence>
<dbReference type="OrthoDB" id="983542at2759"/>
<dbReference type="GO" id="GO:0005737">
    <property type="term" value="C:cytoplasm"/>
    <property type="evidence" value="ECO:0007669"/>
    <property type="project" value="TreeGrafter"/>
</dbReference>
<keyword evidence="8" id="KW-1185">Reference proteome</keyword>
<reference evidence="8" key="2">
    <citation type="submission" date="2015-01" db="EMBL/GenBank/DDBJ databases">
        <title>Evolutionary Origins and Diversification of the Mycorrhizal Mutualists.</title>
        <authorList>
            <consortium name="DOE Joint Genome Institute"/>
            <consortium name="Mycorrhizal Genomics Consortium"/>
            <person name="Kohler A."/>
            <person name="Kuo A."/>
            <person name="Nagy L.G."/>
            <person name="Floudas D."/>
            <person name="Copeland A."/>
            <person name="Barry K.W."/>
            <person name="Cichocki N."/>
            <person name="Veneault-Fourrey C."/>
            <person name="LaButti K."/>
            <person name="Lindquist E.A."/>
            <person name="Lipzen A."/>
            <person name="Lundell T."/>
            <person name="Morin E."/>
            <person name="Murat C."/>
            <person name="Riley R."/>
            <person name="Ohm R."/>
            <person name="Sun H."/>
            <person name="Tunlid A."/>
            <person name="Henrissat B."/>
            <person name="Grigoriev I.V."/>
            <person name="Hibbett D.S."/>
            <person name="Martin F."/>
        </authorList>
    </citation>
    <scope>NUCLEOTIDE SEQUENCE [LARGE SCALE GENOMIC DNA]</scope>
    <source>
        <strain evidence="8">441</strain>
    </source>
</reference>
<evidence type="ECO:0000256" key="1">
    <source>
        <dbReference type="ARBA" id="ARBA00022605"/>
    </source>
</evidence>
<evidence type="ECO:0000313" key="8">
    <source>
        <dbReference type="Proteomes" id="UP000054018"/>
    </source>
</evidence>
<evidence type="ECO:0000313" key="7">
    <source>
        <dbReference type="EMBL" id="KIK28457.1"/>
    </source>
</evidence>
<proteinExistence type="predicted"/>
<dbReference type="CDD" id="cd13532">
    <property type="entry name" value="PBP2_PDT_like"/>
    <property type="match status" value="1"/>
</dbReference>
<keyword evidence="1" id="KW-0028">Amino-acid biosynthesis</keyword>